<feature type="region of interest" description="Disordered" evidence="1">
    <location>
        <begin position="1"/>
        <end position="29"/>
    </location>
</feature>
<sequence length="111" mass="12377">MTVNHLNHCLQIPPGHPGQSIQTDDSEAENTDLPYEASNISMKHSMAFPVERRVTQVYNRTHCPSSSIEQSIASKFIHLCSRKNISIPPTIATVHTHLLKAPNKHMPSKSL</sequence>
<dbReference type="AlphaFoldDB" id="A0AAE9WBV7"/>
<protein>
    <submittedName>
        <fullName evidence="2">Uncharacterized protein</fullName>
    </submittedName>
</protein>
<gene>
    <name evidence="2" type="ORF">SOMG_02344</name>
</gene>
<keyword evidence="3" id="KW-1185">Reference proteome</keyword>
<accession>A0AAE9WBV7</accession>
<name>A0AAE9WBV7_9SCHI</name>
<evidence type="ECO:0000313" key="2">
    <source>
        <dbReference type="EMBL" id="WBW73048.1"/>
    </source>
</evidence>
<organism evidence="2 3">
    <name type="scientific">Schizosaccharomyces osmophilus</name>
    <dbReference type="NCBI Taxonomy" id="2545709"/>
    <lineage>
        <taxon>Eukaryota</taxon>
        <taxon>Fungi</taxon>
        <taxon>Dikarya</taxon>
        <taxon>Ascomycota</taxon>
        <taxon>Taphrinomycotina</taxon>
        <taxon>Schizosaccharomycetes</taxon>
        <taxon>Schizosaccharomycetales</taxon>
        <taxon>Schizosaccharomycetaceae</taxon>
        <taxon>Schizosaccharomyces</taxon>
    </lineage>
</organism>
<evidence type="ECO:0000256" key="1">
    <source>
        <dbReference type="SAM" id="MobiDB-lite"/>
    </source>
</evidence>
<dbReference type="EMBL" id="CP115611">
    <property type="protein sequence ID" value="WBW73048.1"/>
    <property type="molecule type" value="Genomic_DNA"/>
</dbReference>
<dbReference type="KEGG" id="som:SOMG_02344"/>
<proteinExistence type="predicted"/>
<dbReference type="RefSeq" id="XP_056037291.1">
    <property type="nucleotide sequence ID" value="XM_056181136.1"/>
</dbReference>
<dbReference type="Proteomes" id="UP001212411">
    <property type="component" value="Chromosome 1"/>
</dbReference>
<reference evidence="2 3" key="1">
    <citation type="journal article" date="2023" name="G3 (Bethesda)">
        <title>A high-quality reference genome for the fission yeast Schizosaccharomyces osmophilus.</title>
        <authorList>
            <person name="Jia G.S."/>
            <person name="Zhang W.C."/>
            <person name="Liang Y."/>
            <person name="Liu X.H."/>
            <person name="Rhind N."/>
            <person name="Pidoux A."/>
            <person name="Brysch-Herzberg M."/>
            <person name="Du L.L."/>
        </authorList>
    </citation>
    <scope>NUCLEOTIDE SEQUENCE [LARGE SCALE GENOMIC DNA]</scope>
    <source>
        <strain evidence="2 3">CBS 15793</strain>
    </source>
</reference>
<evidence type="ECO:0000313" key="3">
    <source>
        <dbReference type="Proteomes" id="UP001212411"/>
    </source>
</evidence>
<dbReference type="GeneID" id="80875825"/>